<evidence type="ECO:0000259" key="2">
    <source>
        <dbReference type="Pfam" id="PF13439"/>
    </source>
</evidence>
<reference evidence="3 4" key="1">
    <citation type="submission" date="2012-06" db="EMBL/GenBank/DDBJ databases">
        <title>The complete genome of Aequorivita sublithincola DSM 14238.</title>
        <authorList>
            <consortium name="US DOE Joint Genome Institute (JGI-PGF)"/>
            <person name="Lucas S."/>
            <person name="Copeland A."/>
            <person name="Lapidus A."/>
            <person name="Goodwin L."/>
            <person name="Pitluck S."/>
            <person name="Peters L."/>
            <person name="Munk A.C.C."/>
            <person name="Kyrpides N."/>
            <person name="Mavromatis K."/>
            <person name="Pagani I."/>
            <person name="Ivanova N."/>
            <person name="Ovchinnikova G."/>
            <person name="Zeytun A."/>
            <person name="Detter J.C."/>
            <person name="Han C."/>
            <person name="Land M."/>
            <person name="Hauser L."/>
            <person name="Markowitz V."/>
            <person name="Cheng J.-F."/>
            <person name="Hugenholtz P."/>
            <person name="Woyke T."/>
            <person name="Wu D."/>
            <person name="Tindall B."/>
            <person name="Faehnrich R."/>
            <person name="Brambilla E."/>
            <person name="Klenk H.-P."/>
            <person name="Eisen J.A."/>
        </authorList>
    </citation>
    <scope>NUCLEOTIDE SEQUENCE [LARGE SCALE GENOMIC DNA]</scope>
    <source>
        <strain evidence="4">DSM 14238 / LMG 21431 / ACAM 643 / 9-3</strain>
    </source>
</reference>
<dbReference type="eggNOG" id="COG0438">
    <property type="taxonomic scope" value="Bacteria"/>
</dbReference>
<feature type="domain" description="Glycosyl transferase family 1" evidence="1">
    <location>
        <begin position="174"/>
        <end position="324"/>
    </location>
</feature>
<dbReference type="HOGENOM" id="CLU_784437_0_0_10"/>
<dbReference type="SUPFAM" id="SSF53756">
    <property type="entry name" value="UDP-Glycosyltransferase/glycogen phosphorylase"/>
    <property type="match status" value="1"/>
</dbReference>
<dbReference type="PATRIC" id="fig|746697.3.peg.2287"/>
<dbReference type="KEGG" id="asl:Aeqsu_2245"/>
<dbReference type="Pfam" id="PF00534">
    <property type="entry name" value="Glycos_transf_1"/>
    <property type="match status" value="1"/>
</dbReference>
<evidence type="ECO:0000313" key="3">
    <source>
        <dbReference type="EMBL" id="AFL81705.1"/>
    </source>
</evidence>
<accession>I3YXI7</accession>
<keyword evidence="3" id="KW-0808">Transferase</keyword>
<dbReference type="PANTHER" id="PTHR12526:SF637">
    <property type="entry name" value="GLYCOSYLTRANSFERASE EPSF-RELATED"/>
    <property type="match status" value="1"/>
</dbReference>
<proteinExistence type="predicted"/>
<dbReference type="Gene3D" id="3.40.50.2000">
    <property type="entry name" value="Glycogen Phosphorylase B"/>
    <property type="match status" value="2"/>
</dbReference>
<dbReference type="InterPro" id="IPR028098">
    <property type="entry name" value="Glyco_trans_4-like_N"/>
</dbReference>
<dbReference type="GO" id="GO:0016757">
    <property type="term" value="F:glycosyltransferase activity"/>
    <property type="evidence" value="ECO:0007669"/>
    <property type="project" value="InterPro"/>
</dbReference>
<dbReference type="RefSeq" id="WP_014782958.1">
    <property type="nucleotide sequence ID" value="NC_018013.1"/>
</dbReference>
<protein>
    <submittedName>
        <fullName evidence="3">Glycosyltransferase</fullName>
    </submittedName>
</protein>
<name>I3YXI7_AEQSU</name>
<dbReference type="Proteomes" id="UP000006049">
    <property type="component" value="Chromosome"/>
</dbReference>
<keyword evidence="4" id="KW-1185">Reference proteome</keyword>
<dbReference type="EMBL" id="CP003280">
    <property type="protein sequence ID" value="AFL81705.1"/>
    <property type="molecule type" value="Genomic_DNA"/>
</dbReference>
<dbReference type="PANTHER" id="PTHR12526">
    <property type="entry name" value="GLYCOSYLTRANSFERASE"/>
    <property type="match status" value="1"/>
</dbReference>
<organism evidence="3 4">
    <name type="scientific">Aequorivita sublithincola (strain DSM 14238 / LMG 21431 / ACAM 643 / 9-3)</name>
    <dbReference type="NCBI Taxonomy" id="746697"/>
    <lineage>
        <taxon>Bacteria</taxon>
        <taxon>Pseudomonadati</taxon>
        <taxon>Bacteroidota</taxon>
        <taxon>Flavobacteriia</taxon>
        <taxon>Flavobacteriales</taxon>
        <taxon>Flavobacteriaceae</taxon>
        <taxon>Aequorivita</taxon>
    </lineage>
</organism>
<evidence type="ECO:0000313" key="4">
    <source>
        <dbReference type="Proteomes" id="UP000006049"/>
    </source>
</evidence>
<dbReference type="AlphaFoldDB" id="I3YXI7"/>
<evidence type="ECO:0000259" key="1">
    <source>
        <dbReference type="Pfam" id="PF00534"/>
    </source>
</evidence>
<dbReference type="Pfam" id="PF13439">
    <property type="entry name" value="Glyco_transf_4"/>
    <property type="match status" value="1"/>
</dbReference>
<dbReference type="InterPro" id="IPR001296">
    <property type="entry name" value="Glyco_trans_1"/>
</dbReference>
<dbReference type="STRING" id="746697.Aeqsu_2245"/>
<dbReference type="CDD" id="cd03801">
    <property type="entry name" value="GT4_PimA-like"/>
    <property type="match status" value="1"/>
</dbReference>
<dbReference type="OrthoDB" id="7560678at2"/>
<gene>
    <name evidence="3" type="ordered locus">Aeqsu_2245</name>
</gene>
<feature type="domain" description="Glycosyltransferase subfamily 4-like N-terminal" evidence="2">
    <location>
        <begin position="18"/>
        <end position="161"/>
    </location>
</feature>
<sequence length="353" mass="41132">MRKQIKILYTIPNFKTAGSQYVLLSLFRNIDRTVFDPYICIEKFPETIPKDIPEKRRLLFKWKGSKFQDVLGFRRFLKENEIDIVHSWDYKSNYLEVLSCRLANVKYLYTKKNNAWSKRWQLKSWLANYIAYDNPEMKDRFFKSLLFRNKISFIPHGVDTNIFKPLGKVSHQNFNIGCIGNIGANKNQLFVINALKGLPENMELHLYGDEEAKYRELLDAYLKDNDLANRVNFHGFIENKNIPSIFQSLDLFILPSIQEGLPVSILEAMACGVPVLSSDSGGGAKYLLDAKNIFDLNRPAELIQKIMKIYKLQERERAVLIEKGIQNIAKKHTLQMEVDNYERLYKTIISINS</sequence>